<keyword evidence="6" id="KW-1185">Reference proteome</keyword>
<feature type="chain" id="PRO_5030877765" evidence="3">
    <location>
        <begin position="22"/>
        <end position="403"/>
    </location>
</feature>
<dbReference type="PANTHER" id="PTHR30483:SF6">
    <property type="entry name" value="PERIPLASMIC BINDING PROTEIN OF ABC TRANSPORTER FOR NATURAL AMINO ACIDS"/>
    <property type="match status" value="1"/>
</dbReference>
<organism evidence="5 6">
    <name type="scientific">Quisquiliibacterium transsilvanicum</name>
    <dbReference type="NCBI Taxonomy" id="1549638"/>
    <lineage>
        <taxon>Bacteria</taxon>
        <taxon>Pseudomonadati</taxon>
        <taxon>Pseudomonadota</taxon>
        <taxon>Betaproteobacteria</taxon>
        <taxon>Burkholderiales</taxon>
        <taxon>Burkholderiaceae</taxon>
        <taxon>Quisquiliibacterium</taxon>
    </lineage>
</organism>
<dbReference type="Proteomes" id="UP000532440">
    <property type="component" value="Unassembled WGS sequence"/>
</dbReference>
<evidence type="ECO:0000256" key="3">
    <source>
        <dbReference type="SAM" id="SignalP"/>
    </source>
</evidence>
<dbReference type="InterPro" id="IPR051010">
    <property type="entry name" value="BCAA_transport"/>
</dbReference>
<dbReference type="RefSeq" id="WP_183966312.1">
    <property type="nucleotide sequence ID" value="NZ_BAABEW010000001.1"/>
</dbReference>
<dbReference type="SUPFAM" id="SSF53822">
    <property type="entry name" value="Periplasmic binding protein-like I"/>
    <property type="match status" value="1"/>
</dbReference>
<evidence type="ECO:0000313" key="6">
    <source>
        <dbReference type="Proteomes" id="UP000532440"/>
    </source>
</evidence>
<dbReference type="EMBL" id="JACHGB010000003">
    <property type="protein sequence ID" value="MBB5271699.1"/>
    <property type="molecule type" value="Genomic_DNA"/>
</dbReference>
<feature type="domain" description="Leucine-binding protein" evidence="4">
    <location>
        <begin position="30"/>
        <end position="365"/>
    </location>
</feature>
<dbReference type="AlphaFoldDB" id="A0A7W8HGK1"/>
<feature type="signal peptide" evidence="3">
    <location>
        <begin position="1"/>
        <end position="21"/>
    </location>
</feature>
<evidence type="ECO:0000256" key="1">
    <source>
        <dbReference type="ARBA" id="ARBA00010062"/>
    </source>
</evidence>
<proteinExistence type="inferred from homology"/>
<keyword evidence="2 3" id="KW-0732">Signal</keyword>
<evidence type="ECO:0000259" key="4">
    <source>
        <dbReference type="Pfam" id="PF13458"/>
    </source>
</evidence>
<reference evidence="5 6" key="1">
    <citation type="submission" date="2020-08" db="EMBL/GenBank/DDBJ databases">
        <title>Genomic Encyclopedia of Type Strains, Phase IV (KMG-IV): sequencing the most valuable type-strain genomes for metagenomic binning, comparative biology and taxonomic classification.</title>
        <authorList>
            <person name="Goeker M."/>
        </authorList>
    </citation>
    <scope>NUCLEOTIDE SEQUENCE [LARGE SCALE GENOMIC DNA]</scope>
    <source>
        <strain evidence="5 6">DSM 29781</strain>
    </source>
</reference>
<dbReference type="InterPro" id="IPR028081">
    <property type="entry name" value="Leu-bd"/>
</dbReference>
<accession>A0A7W8HGK1</accession>
<protein>
    <submittedName>
        <fullName evidence="5">Branched-chain amino acid transport system substrate-binding protein</fullName>
    </submittedName>
</protein>
<evidence type="ECO:0000313" key="5">
    <source>
        <dbReference type="EMBL" id="MBB5271699.1"/>
    </source>
</evidence>
<evidence type="ECO:0000256" key="2">
    <source>
        <dbReference type="ARBA" id="ARBA00022729"/>
    </source>
</evidence>
<name>A0A7W8HGK1_9BURK</name>
<dbReference type="InterPro" id="IPR028082">
    <property type="entry name" value="Peripla_BP_I"/>
</dbReference>
<dbReference type="CDD" id="cd06327">
    <property type="entry name" value="PBP1_SBP-like"/>
    <property type="match status" value="1"/>
</dbReference>
<sequence length="403" mass="43423">MRQLRSLALAASLLGVLPAAATAQMSDGVVRIGILNDMNGPYADLAGPGSVLAAQMAAEEFGNRVAGVPVEIVSANHQNKPDVGAEITRRWVDQDKVDAIADVPTSSVALAVQNIVRDKQKVFLISGAAAASLSGKDCSPFSIQTSDDTNALSIGTTRAVVKSGADSWFFLTADYVFGHAMEAESTKVIKAHGGTVLGGVRHPQNTADFASYLLRAKGSGAKAIGLANAGNDTITSIKQAVEFGLTQSGQRLVGLILFISDIHALGLQNAHGLMLTEGFYWDMDPVAREWSQRFHKRFGKMPTRQQATTYATVVHYLRAIDHAKTDDSRTVVARMKAAPMKYFGHEGRIREDGRFVHDLKLYEVKHPSESKYPWDYYKTVTTIPGEEAFASMADGGCPLVAKR</sequence>
<gene>
    <name evidence="5" type="ORF">HNQ70_001709</name>
</gene>
<dbReference type="Gene3D" id="3.40.50.2300">
    <property type="match status" value="2"/>
</dbReference>
<dbReference type="Pfam" id="PF13458">
    <property type="entry name" value="Peripla_BP_6"/>
    <property type="match status" value="1"/>
</dbReference>
<comment type="caution">
    <text evidence="5">The sequence shown here is derived from an EMBL/GenBank/DDBJ whole genome shotgun (WGS) entry which is preliminary data.</text>
</comment>
<comment type="similarity">
    <text evidence="1">Belongs to the leucine-binding protein family.</text>
</comment>
<dbReference type="PANTHER" id="PTHR30483">
    <property type="entry name" value="LEUCINE-SPECIFIC-BINDING PROTEIN"/>
    <property type="match status" value="1"/>
</dbReference>